<dbReference type="RefSeq" id="WP_336917932.1">
    <property type="nucleotide sequence ID" value="NZ_JBANRN010000003.1"/>
</dbReference>
<keyword evidence="2" id="KW-1185">Reference proteome</keyword>
<reference evidence="2" key="1">
    <citation type="journal article" date="2019" name="Int. J. Syst. Evol. Microbiol.">
        <title>The Global Catalogue of Microorganisms (GCM) 10K type strain sequencing project: providing services to taxonomists for standard genome sequencing and annotation.</title>
        <authorList>
            <consortium name="The Broad Institute Genomics Platform"/>
            <consortium name="The Broad Institute Genome Sequencing Center for Infectious Disease"/>
            <person name="Wu L."/>
            <person name="Ma J."/>
        </authorList>
    </citation>
    <scope>NUCLEOTIDE SEQUENCE [LARGE SCALE GENOMIC DNA]</scope>
    <source>
        <strain evidence="2">KCTC 52606</strain>
    </source>
</reference>
<organism evidence="1 2">
    <name type="scientific">Alteraurantiacibacter lauratis</name>
    <dbReference type="NCBI Taxonomy" id="2054627"/>
    <lineage>
        <taxon>Bacteria</taxon>
        <taxon>Pseudomonadati</taxon>
        <taxon>Pseudomonadota</taxon>
        <taxon>Alphaproteobacteria</taxon>
        <taxon>Sphingomonadales</taxon>
        <taxon>Erythrobacteraceae</taxon>
        <taxon>Alteraurantiacibacter</taxon>
    </lineage>
</organism>
<dbReference type="EMBL" id="JBHRSU010000004">
    <property type="protein sequence ID" value="MFC3100132.1"/>
    <property type="molecule type" value="Genomic_DNA"/>
</dbReference>
<evidence type="ECO:0000313" key="1">
    <source>
        <dbReference type="EMBL" id="MFC3100132.1"/>
    </source>
</evidence>
<proteinExistence type="predicted"/>
<gene>
    <name evidence="1" type="ORF">ACFODK_04430</name>
</gene>
<dbReference type="Proteomes" id="UP001595378">
    <property type="component" value="Unassembled WGS sequence"/>
</dbReference>
<comment type="caution">
    <text evidence="1">The sequence shown here is derived from an EMBL/GenBank/DDBJ whole genome shotgun (WGS) entry which is preliminary data.</text>
</comment>
<sequence length="57" mass="6449">MTARLYRLNEMHQRIDHALRMARESRSADPLAATRLATAKARVKALLFKVSLRSALA</sequence>
<protein>
    <submittedName>
        <fullName evidence="1">DUF465 domain-containing protein</fullName>
    </submittedName>
</protein>
<name>A0ABV7EBW5_9SPHN</name>
<evidence type="ECO:0000313" key="2">
    <source>
        <dbReference type="Proteomes" id="UP001595378"/>
    </source>
</evidence>
<accession>A0ABV7EBW5</accession>